<reference evidence="2 3" key="1">
    <citation type="submission" date="2019-08" db="EMBL/GenBank/DDBJ databases">
        <title>In-depth cultivation of the pig gut microbiome towards novel bacterial diversity and tailored functional studies.</title>
        <authorList>
            <person name="Wylensek D."/>
            <person name="Hitch T.C.A."/>
            <person name="Clavel T."/>
        </authorList>
    </citation>
    <scope>NUCLEOTIDE SEQUENCE [LARGE SCALE GENOMIC DNA]</scope>
    <source>
        <strain evidence="2 3">Oil+RF-744-GAM-WT-6</strain>
    </source>
</reference>
<keyword evidence="3" id="KW-1185">Reference proteome</keyword>
<sequence length="371" mass="42737">MRIHIIYNRYLDERNDDRIIIGGLQNYIENLCALSICLGYETIVYQRSVRDFEKTLENGLHIIGVKEVRKAWTKDLVKKAEEQGDLKNDLLIFATSTQTEPHHFSHSLMIQHGIYWDIPTIMDRKVRPPFDSFLRHLQADGEVKRHQLVSFTVCVDDNYINWLRTQTTRRDIAYQVIPNFSDVTSSRPVYDGPARIIFARRFVTIRGVELLSQFMPSILKKHPEVTFTLAGDGRYEQELHEVFDAFPNVSFLTYAPHDSLKIHETKDIALVPTIGSEGTSFSLLEAMGAGCAVICSDVGGMSNIILDRYNGRMVRPLAGDFHDALEELIENPELRKTYASRGQETVHAAFSREKWETQWTEVLKRFKEPDE</sequence>
<organism evidence="2 3">
    <name type="scientific">Stecheria intestinalis</name>
    <dbReference type="NCBI Taxonomy" id="2606630"/>
    <lineage>
        <taxon>Bacteria</taxon>
        <taxon>Bacillati</taxon>
        <taxon>Bacillota</taxon>
        <taxon>Erysipelotrichia</taxon>
        <taxon>Erysipelotrichales</taxon>
        <taxon>Erysipelotrichaceae</taxon>
        <taxon>Stecheria</taxon>
    </lineage>
</organism>
<dbReference type="Pfam" id="PF00534">
    <property type="entry name" value="Glycos_transf_1"/>
    <property type="match status" value="1"/>
</dbReference>
<dbReference type="GO" id="GO:0016757">
    <property type="term" value="F:glycosyltransferase activity"/>
    <property type="evidence" value="ECO:0007669"/>
    <property type="project" value="InterPro"/>
</dbReference>
<evidence type="ECO:0000259" key="1">
    <source>
        <dbReference type="Pfam" id="PF00534"/>
    </source>
</evidence>
<protein>
    <submittedName>
        <fullName evidence="2">Glycosyltransferase family 4 protein</fullName>
    </submittedName>
</protein>
<evidence type="ECO:0000313" key="3">
    <source>
        <dbReference type="Proteomes" id="UP000461880"/>
    </source>
</evidence>
<keyword evidence="2" id="KW-0808">Transferase</keyword>
<dbReference type="AlphaFoldDB" id="A0A7X2TEZ1"/>
<dbReference type="Gene3D" id="3.40.50.2000">
    <property type="entry name" value="Glycogen Phosphorylase B"/>
    <property type="match status" value="2"/>
</dbReference>
<dbReference type="EMBL" id="VUMN01000007">
    <property type="protein sequence ID" value="MSS58174.1"/>
    <property type="molecule type" value="Genomic_DNA"/>
</dbReference>
<dbReference type="InterPro" id="IPR001296">
    <property type="entry name" value="Glyco_trans_1"/>
</dbReference>
<accession>A0A7X2TEZ1</accession>
<dbReference type="Proteomes" id="UP000461880">
    <property type="component" value="Unassembled WGS sequence"/>
</dbReference>
<dbReference type="CDD" id="cd03801">
    <property type="entry name" value="GT4_PimA-like"/>
    <property type="match status" value="1"/>
</dbReference>
<evidence type="ECO:0000313" key="2">
    <source>
        <dbReference type="EMBL" id="MSS58174.1"/>
    </source>
</evidence>
<name>A0A7X2TEZ1_9FIRM</name>
<feature type="domain" description="Glycosyl transferase family 1" evidence="1">
    <location>
        <begin position="189"/>
        <end position="344"/>
    </location>
</feature>
<gene>
    <name evidence="2" type="ORF">FYJ51_04560</name>
</gene>
<proteinExistence type="predicted"/>
<dbReference type="PANTHER" id="PTHR12526">
    <property type="entry name" value="GLYCOSYLTRANSFERASE"/>
    <property type="match status" value="1"/>
</dbReference>
<comment type="caution">
    <text evidence="2">The sequence shown here is derived from an EMBL/GenBank/DDBJ whole genome shotgun (WGS) entry which is preliminary data.</text>
</comment>
<dbReference type="SUPFAM" id="SSF53756">
    <property type="entry name" value="UDP-Glycosyltransferase/glycogen phosphorylase"/>
    <property type="match status" value="1"/>
</dbReference>
<dbReference type="RefSeq" id="WP_154503800.1">
    <property type="nucleotide sequence ID" value="NZ_VUMN01000007.1"/>
</dbReference>